<reference evidence="2 3" key="1">
    <citation type="submission" date="2015-10" db="EMBL/GenBank/DDBJ databases">
        <title>Full genome of DAOMC 229536 Phialocephala scopiformis, a fungal endophyte of spruce producing the potent anti-insectan compound rugulosin.</title>
        <authorList>
            <consortium name="DOE Joint Genome Institute"/>
            <person name="Walker A.K."/>
            <person name="Frasz S.L."/>
            <person name="Seifert K.A."/>
            <person name="Miller J.D."/>
            <person name="Mondo S.J."/>
            <person name="Labutti K."/>
            <person name="Lipzen A."/>
            <person name="Dockter R."/>
            <person name="Kennedy M."/>
            <person name="Grigoriev I.V."/>
            <person name="Spatafora J.W."/>
        </authorList>
    </citation>
    <scope>NUCLEOTIDE SEQUENCE [LARGE SCALE GENOMIC DNA]</scope>
    <source>
        <strain evidence="2 3">CBS 120377</strain>
    </source>
</reference>
<sequence length="160" mass="18194">MSCTCINERERDNTKCRSIYAFSARTDTRPGLFAMVWRALPGLCLSICSKMSRCFFYLVLDTLHLIHISPLLPLPPSLSQPRSLRFHDFVFLLAYLFPLCVCLSAFAFLPTTTTTTYIRSYKPCTACPSQWARLEKMMVVVVSCWRGNQGEGLCGCLEKE</sequence>
<protein>
    <submittedName>
        <fullName evidence="2">Uncharacterized protein</fullName>
    </submittedName>
</protein>
<organism evidence="2 3">
    <name type="scientific">Mollisia scopiformis</name>
    <name type="common">Conifer needle endophyte fungus</name>
    <name type="synonym">Phialocephala scopiformis</name>
    <dbReference type="NCBI Taxonomy" id="149040"/>
    <lineage>
        <taxon>Eukaryota</taxon>
        <taxon>Fungi</taxon>
        <taxon>Dikarya</taxon>
        <taxon>Ascomycota</taxon>
        <taxon>Pezizomycotina</taxon>
        <taxon>Leotiomycetes</taxon>
        <taxon>Helotiales</taxon>
        <taxon>Mollisiaceae</taxon>
        <taxon>Mollisia</taxon>
    </lineage>
</organism>
<evidence type="ECO:0000313" key="2">
    <source>
        <dbReference type="EMBL" id="KUJ10433.1"/>
    </source>
</evidence>
<keyword evidence="1" id="KW-1133">Transmembrane helix</keyword>
<dbReference type="KEGG" id="psco:LY89DRAFT_261483"/>
<dbReference type="Proteomes" id="UP000070700">
    <property type="component" value="Unassembled WGS sequence"/>
</dbReference>
<name>A0A132BDV4_MOLSC</name>
<gene>
    <name evidence="2" type="ORF">LY89DRAFT_261483</name>
</gene>
<keyword evidence="1" id="KW-0812">Transmembrane</keyword>
<accession>A0A132BDV4</accession>
<dbReference type="AlphaFoldDB" id="A0A132BDV4"/>
<proteinExistence type="predicted"/>
<keyword evidence="3" id="KW-1185">Reference proteome</keyword>
<dbReference type="InParanoid" id="A0A132BDV4"/>
<evidence type="ECO:0000256" key="1">
    <source>
        <dbReference type="SAM" id="Phobius"/>
    </source>
</evidence>
<feature type="transmembrane region" description="Helical" evidence="1">
    <location>
        <begin position="55"/>
        <end position="74"/>
    </location>
</feature>
<dbReference type="RefSeq" id="XP_018064788.1">
    <property type="nucleotide sequence ID" value="XM_018206276.1"/>
</dbReference>
<keyword evidence="1" id="KW-0472">Membrane</keyword>
<dbReference type="GeneID" id="28816002"/>
<evidence type="ECO:0000313" key="3">
    <source>
        <dbReference type="Proteomes" id="UP000070700"/>
    </source>
</evidence>
<dbReference type="EMBL" id="KQ947429">
    <property type="protein sequence ID" value="KUJ10433.1"/>
    <property type="molecule type" value="Genomic_DNA"/>
</dbReference>
<feature type="transmembrane region" description="Helical" evidence="1">
    <location>
        <begin position="89"/>
        <end position="109"/>
    </location>
</feature>